<evidence type="ECO:0000313" key="1">
    <source>
        <dbReference type="EMBL" id="MBE9070952.1"/>
    </source>
</evidence>
<dbReference type="SUPFAM" id="SSF53335">
    <property type="entry name" value="S-adenosyl-L-methionine-dependent methyltransferases"/>
    <property type="match status" value="1"/>
</dbReference>
<dbReference type="RefSeq" id="WP_193996768.1">
    <property type="nucleotide sequence ID" value="NZ_JADEXP010000604.1"/>
</dbReference>
<dbReference type="Gene3D" id="3.40.50.150">
    <property type="entry name" value="Vaccinia Virus protein VP39"/>
    <property type="match status" value="1"/>
</dbReference>
<dbReference type="EMBL" id="JADEXP010000604">
    <property type="protein sequence ID" value="MBE9070952.1"/>
    <property type="molecule type" value="Genomic_DNA"/>
</dbReference>
<dbReference type="GO" id="GO:0008168">
    <property type="term" value="F:methyltransferase activity"/>
    <property type="evidence" value="ECO:0007669"/>
    <property type="project" value="UniProtKB-KW"/>
</dbReference>
<comment type="caution">
    <text evidence="1">The sequence shown here is derived from an EMBL/GenBank/DDBJ whole genome shotgun (WGS) entry which is preliminary data.</text>
</comment>
<accession>A0A929A0J5</accession>
<dbReference type="CDD" id="cd02440">
    <property type="entry name" value="AdoMet_MTases"/>
    <property type="match status" value="1"/>
</dbReference>
<name>A0A929A0J5_LEPEC</name>
<gene>
    <name evidence="1" type="ORF">IQ260_30400</name>
</gene>
<keyword evidence="2" id="KW-1185">Reference proteome</keyword>
<reference evidence="1" key="1">
    <citation type="submission" date="2020-10" db="EMBL/GenBank/DDBJ databases">
        <authorList>
            <person name="Castelo-Branco R."/>
            <person name="Eusebio N."/>
            <person name="Adriana R."/>
            <person name="Vieira A."/>
            <person name="Brugerolle De Fraissinette N."/>
            <person name="Rezende De Castro R."/>
            <person name="Schneider M.P."/>
            <person name="Vasconcelos V."/>
            <person name="Leao P.N."/>
        </authorList>
    </citation>
    <scope>NUCLEOTIDE SEQUENCE</scope>
    <source>
        <strain evidence="1">LEGE 11479</strain>
    </source>
</reference>
<dbReference type="AlphaFoldDB" id="A0A929A0J5"/>
<dbReference type="Proteomes" id="UP000615026">
    <property type="component" value="Unassembled WGS sequence"/>
</dbReference>
<evidence type="ECO:0000313" key="2">
    <source>
        <dbReference type="Proteomes" id="UP000615026"/>
    </source>
</evidence>
<dbReference type="GO" id="GO:0032259">
    <property type="term" value="P:methylation"/>
    <property type="evidence" value="ECO:0007669"/>
    <property type="project" value="UniProtKB-KW"/>
</dbReference>
<keyword evidence="1" id="KW-0808">Transferase</keyword>
<keyword evidence="1" id="KW-0489">Methyltransferase</keyword>
<dbReference type="InterPro" id="IPR029063">
    <property type="entry name" value="SAM-dependent_MTases_sf"/>
</dbReference>
<protein>
    <submittedName>
        <fullName evidence="1">Class I SAM-dependent methyltransferase</fullName>
    </submittedName>
</protein>
<organism evidence="1 2">
    <name type="scientific">Leptolyngbya cf. ectocarpi LEGE 11479</name>
    <dbReference type="NCBI Taxonomy" id="1828722"/>
    <lineage>
        <taxon>Bacteria</taxon>
        <taxon>Bacillati</taxon>
        <taxon>Cyanobacteriota</taxon>
        <taxon>Cyanophyceae</taxon>
        <taxon>Leptolyngbyales</taxon>
        <taxon>Leptolyngbyaceae</taxon>
        <taxon>Leptolyngbya group</taxon>
        <taxon>Leptolyngbya</taxon>
    </lineage>
</organism>
<proteinExistence type="predicted"/>
<sequence>MQTLETSYFNPNWRDDVFNIQAINMSLALPEATPRNNSVWVDVQSVHSEKVFGQQHIYTPYRLITSILKPSNMAQYYTVQDEHGHTISADDSIMATIFPAKAWMSDSGEERCMMFAAAKIARGHILVGGLGLGIYPQFVLALNRPVKSLTILERDPKIIDFVTRAWLQPITDPAINITILEGTIEDYLSQTDQTFDTIYLDTWEDADPRFLAHVNYLISLAAKHCSTGGTVQCWGYAQMINTFTENVKVLTQKKFPWHEYQLDPLLQAYANWLERQKSDVPEAVIAQAAKTFALTIQQPLDTYERHRCFTAFGTSLIDTYQKIALSQDKG</sequence>